<dbReference type="GO" id="GO:0005546">
    <property type="term" value="F:phosphatidylinositol-4,5-bisphosphate binding"/>
    <property type="evidence" value="ECO:0007669"/>
    <property type="project" value="InterPro"/>
</dbReference>
<dbReference type="PANTHER" id="PTHR12542:SF121">
    <property type="entry name" value="EXOCYST SUBUNIT EXO70 FAMILY PROTEIN"/>
    <property type="match status" value="1"/>
</dbReference>
<evidence type="ECO:0000256" key="1">
    <source>
        <dbReference type="ARBA" id="ARBA00006756"/>
    </source>
</evidence>
<dbReference type="AlphaFoldDB" id="A0AAV1E3M5"/>
<dbReference type="GO" id="GO:0015031">
    <property type="term" value="P:protein transport"/>
    <property type="evidence" value="ECO:0007669"/>
    <property type="project" value="UniProtKB-KW"/>
</dbReference>
<dbReference type="PANTHER" id="PTHR12542">
    <property type="entry name" value="EXOCYST COMPLEX PROTEIN EXO70"/>
    <property type="match status" value="1"/>
</dbReference>
<dbReference type="InterPro" id="IPR046364">
    <property type="entry name" value="Exo70_C"/>
</dbReference>
<evidence type="ECO:0000313" key="5">
    <source>
        <dbReference type="EMBL" id="CAI9114544.1"/>
    </source>
</evidence>
<dbReference type="GO" id="GO:0006887">
    <property type="term" value="P:exocytosis"/>
    <property type="evidence" value="ECO:0007669"/>
    <property type="project" value="UniProtKB-KW"/>
</dbReference>
<reference evidence="5" key="1">
    <citation type="submission" date="2023-03" db="EMBL/GenBank/DDBJ databases">
        <authorList>
            <person name="Julca I."/>
        </authorList>
    </citation>
    <scope>NUCLEOTIDE SEQUENCE</scope>
</reference>
<evidence type="ECO:0000313" key="6">
    <source>
        <dbReference type="Proteomes" id="UP001161247"/>
    </source>
</evidence>
<feature type="domain" description="Exocyst complex subunit Exo70 C-terminal" evidence="4">
    <location>
        <begin position="287"/>
        <end position="648"/>
    </location>
</feature>
<evidence type="ECO:0000259" key="4">
    <source>
        <dbReference type="Pfam" id="PF03081"/>
    </source>
</evidence>
<sequence length="668" mass="77606">MAPLNLDAARDVLRNSLENSRDIQVALQENCTNVHTTQRRLDLLMESFQDVACKCKVYNIGKSMVDRALGPAASVLRIFLVIQDLQASLLCCPDDGLSEYLATVQKLDDAVRLLKDNSELVLLWLQDALYKFLNGELAPGSEDSWYVIILKNAIKTLKQMERIEESFLGLLENEFRRVIVESKFASSSPSFLSHVDDDQANQGVASTSLIIPSPSFLVYHVNKMQAILERFEGHNDCLHRCASIYIETRSSNVRAALQQVLDVDVHYLQLSLSEFDSVQSIECYIDQWGRDLKFMVKNLLEDEYRLCREVFHDDLGMECFADIVVQSGFYDFIEFGSAITRAKNEAIKLLKLLDIFAVLSNLRLDFNRLFSSKSCQGVQTKTRELIRRVIDGAVAIFQDLPVQVESQSVVIPPLDGRVPRLVRFVSDFCNILLEDEYRTTLLEILQIHCCWSRLKFDEGILSSQIQRVIRGLEFNLKTWSEAYEDDLLSYFFRMNNCWYFCENIRITKLGNLMGDEWLMAYKEDMEHYLSIYLKECWEKLPTYLSEDGLVLFPGGRAFDQHLARKRLEEFNNAFEETYTKQICWVLSDKFLRIRTRHLIMQAIIPYYNNFVQKFMPPCEDDEEEDSPGKKKKNKYVKYSSTSLQDMINFLFQPTRDSRQQHKKHNKRC</sequence>
<dbReference type="Pfam" id="PF20669">
    <property type="entry name" value="Exo70_N"/>
    <property type="match status" value="1"/>
</dbReference>
<organism evidence="5 6">
    <name type="scientific">Oldenlandia corymbosa var. corymbosa</name>
    <dbReference type="NCBI Taxonomy" id="529605"/>
    <lineage>
        <taxon>Eukaryota</taxon>
        <taxon>Viridiplantae</taxon>
        <taxon>Streptophyta</taxon>
        <taxon>Embryophyta</taxon>
        <taxon>Tracheophyta</taxon>
        <taxon>Spermatophyta</taxon>
        <taxon>Magnoliopsida</taxon>
        <taxon>eudicotyledons</taxon>
        <taxon>Gunneridae</taxon>
        <taxon>Pentapetalae</taxon>
        <taxon>asterids</taxon>
        <taxon>lamiids</taxon>
        <taxon>Gentianales</taxon>
        <taxon>Rubiaceae</taxon>
        <taxon>Rubioideae</taxon>
        <taxon>Spermacoceae</taxon>
        <taxon>Hedyotis-Oldenlandia complex</taxon>
        <taxon>Oldenlandia</taxon>
    </lineage>
</organism>
<dbReference type="Pfam" id="PF03081">
    <property type="entry name" value="Exo70_C"/>
    <property type="match status" value="1"/>
</dbReference>
<keyword evidence="3" id="KW-0653">Protein transport</keyword>
<protein>
    <recommendedName>
        <fullName evidence="3">Exocyst subunit Exo70 family protein</fullName>
    </recommendedName>
</protein>
<dbReference type="InterPro" id="IPR004140">
    <property type="entry name" value="Exo70"/>
</dbReference>
<evidence type="ECO:0000256" key="3">
    <source>
        <dbReference type="RuleBase" id="RU365026"/>
    </source>
</evidence>
<proteinExistence type="inferred from homology"/>
<evidence type="ECO:0000256" key="2">
    <source>
        <dbReference type="ARBA" id="ARBA00022448"/>
    </source>
</evidence>
<dbReference type="Gene3D" id="1.20.1280.170">
    <property type="entry name" value="Exocyst complex component Exo70"/>
    <property type="match status" value="1"/>
</dbReference>
<dbReference type="GO" id="GO:0000145">
    <property type="term" value="C:exocyst"/>
    <property type="evidence" value="ECO:0007669"/>
    <property type="project" value="InterPro"/>
</dbReference>
<dbReference type="InterPro" id="IPR016159">
    <property type="entry name" value="Cullin_repeat-like_dom_sf"/>
</dbReference>
<keyword evidence="6" id="KW-1185">Reference proteome</keyword>
<dbReference type="EMBL" id="OX459124">
    <property type="protein sequence ID" value="CAI9114544.1"/>
    <property type="molecule type" value="Genomic_DNA"/>
</dbReference>
<gene>
    <name evidence="5" type="ORF">OLC1_LOCUS21265</name>
</gene>
<comment type="similarity">
    <text evidence="1 3">Belongs to the EXO70 family.</text>
</comment>
<name>A0AAV1E3M5_OLDCO</name>
<dbReference type="Proteomes" id="UP001161247">
    <property type="component" value="Chromosome 7"/>
</dbReference>
<dbReference type="SUPFAM" id="SSF74788">
    <property type="entry name" value="Cullin repeat-like"/>
    <property type="match status" value="1"/>
</dbReference>
<keyword evidence="2 3" id="KW-0813">Transport</keyword>
<comment type="function">
    <text evidence="3">Component of the exocyst complex.</text>
</comment>
<accession>A0AAV1E3M5</accession>
<keyword evidence="3" id="KW-0268">Exocytosis</keyword>